<dbReference type="AlphaFoldDB" id="A0A1W6BAD7"/>
<accession>A0A1W6BAD7</accession>
<name>A0A1W6BAD7_9GAMM</name>
<protein>
    <recommendedName>
        <fullName evidence="3">DUF1918 domain-containing protein</fullName>
    </recommendedName>
</protein>
<keyword evidence="2" id="KW-1185">Reference proteome</keyword>
<reference evidence="1 2" key="1">
    <citation type="submission" date="2017-02" db="EMBL/GenBank/DDBJ databases">
        <title>Complete genome sequence of the drought resistance-promoting endophyte Pantoea alhagi LTYR-11Z.</title>
        <authorList>
            <person name="Zhang L."/>
        </authorList>
    </citation>
    <scope>NUCLEOTIDE SEQUENCE [LARGE SCALE GENOMIC DNA]</scope>
    <source>
        <strain evidence="1 2">LTYR-11Z</strain>
    </source>
</reference>
<dbReference type="Proteomes" id="UP000192900">
    <property type="component" value="Chromosome"/>
</dbReference>
<evidence type="ECO:0000313" key="2">
    <source>
        <dbReference type="Proteomes" id="UP000192900"/>
    </source>
</evidence>
<evidence type="ECO:0000313" key="1">
    <source>
        <dbReference type="EMBL" id="ARJ44040.1"/>
    </source>
</evidence>
<sequence length="69" mass="7957">MSKYLKGNIVKHQSGEIRGQVVTVFAQGNFPASYHVQWDDGTWSLHAEKELEWANSDRHVENDFSPRAR</sequence>
<gene>
    <name evidence="1" type="ORF">B1H58_19650</name>
</gene>
<dbReference type="EMBL" id="CP019706">
    <property type="protein sequence ID" value="ARJ44040.1"/>
    <property type="molecule type" value="Genomic_DNA"/>
</dbReference>
<dbReference type="STRING" id="1891675.B1H58_19650"/>
<dbReference type="RefSeq" id="WP_085072085.1">
    <property type="nucleotide sequence ID" value="NZ_CP019706.1"/>
</dbReference>
<proteinExistence type="predicted"/>
<organism evidence="1 2">
    <name type="scientific">Pantoea alhagi</name>
    <dbReference type="NCBI Taxonomy" id="1891675"/>
    <lineage>
        <taxon>Bacteria</taxon>
        <taxon>Pseudomonadati</taxon>
        <taxon>Pseudomonadota</taxon>
        <taxon>Gammaproteobacteria</taxon>
        <taxon>Enterobacterales</taxon>
        <taxon>Erwiniaceae</taxon>
        <taxon>Pantoea</taxon>
    </lineage>
</organism>
<evidence type="ECO:0008006" key="3">
    <source>
        <dbReference type="Google" id="ProtNLM"/>
    </source>
</evidence>
<dbReference type="OrthoDB" id="6505328at2"/>
<dbReference type="KEGG" id="palh:B1H58_19650"/>